<accession>A0AAU7BW46</accession>
<reference evidence="3" key="1">
    <citation type="submission" date="2024-05" db="EMBL/GenBank/DDBJ databases">
        <title>Pontimicrobium maritimus sp. nov., isolated form sea water.</title>
        <authorList>
            <person name="Muhammad N."/>
            <person name="Vuong T.Q."/>
            <person name="Han H.L."/>
            <person name="Kim S.-G."/>
        </authorList>
    </citation>
    <scope>NUCLEOTIDE SEQUENCE</scope>
    <source>
        <strain evidence="3">SW4</strain>
    </source>
</reference>
<keyword evidence="1" id="KW-0732">Signal</keyword>
<evidence type="ECO:0000313" key="3">
    <source>
        <dbReference type="EMBL" id="XBG62451.1"/>
    </source>
</evidence>
<dbReference type="InterPro" id="IPR050491">
    <property type="entry name" value="AmpC-like"/>
</dbReference>
<name>A0AAU7BW46_9FLAO</name>
<dbReference type="GO" id="GO:0016787">
    <property type="term" value="F:hydrolase activity"/>
    <property type="evidence" value="ECO:0007669"/>
    <property type="project" value="UniProtKB-KW"/>
</dbReference>
<evidence type="ECO:0000259" key="2">
    <source>
        <dbReference type="Pfam" id="PF00144"/>
    </source>
</evidence>
<keyword evidence="3" id="KW-0378">Hydrolase</keyword>
<dbReference type="EMBL" id="CP157199">
    <property type="protein sequence ID" value="XBG62451.1"/>
    <property type="molecule type" value="Genomic_DNA"/>
</dbReference>
<dbReference type="PANTHER" id="PTHR46825:SF7">
    <property type="entry name" value="D-ALANYL-D-ALANINE CARBOXYPEPTIDASE"/>
    <property type="match status" value="1"/>
</dbReference>
<organism evidence="3">
    <name type="scientific">Pontimicrobium sp. SW4</name>
    <dbReference type="NCBI Taxonomy" id="3153519"/>
    <lineage>
        <taxon>Bacteria</taxon>
        <taxon>Pseudomonadati</taxon>
        <taxon>Bacteroidota</taxon>
        <taxon>Flavobacteriia</taxon>
        <taxon>Flavobacteriales</taxon>
        <taxon>Flavobacteriaceae</taxon>
        <taxon>Pontimicrobium</taxon>
    </lineage>
</organism>
<sequence>MRKALLLLLLVSQIAFAQNTNYNQLDTLLDLLYQNDKIMGSMTILKDGKTVFEKSVGYQYINDKEKKQSTSKTKYRIGSITKTFTAVMFFQLIDEGKLTLDTKLFEYFPEVANAEKIEVAHLLNHSSGLFNITADENFNEQEPTTQEKMLSMIAKHDVDFQPGERHEYSNTNFVLLGYILERIEKKSYGQVLKERIAKPLGLKNTYYGSEIDITNNESLSYYYEDDNSLHEAKQAHLSNPGGAGGIVSNPSDLVVFINALFNDKLMSKNSFKIMTTINDEYGSGILSAKKAGLTLFAHNGRIDFFQSMLVYIPELKTAIALNANALNYGMMPIMFNAINASIGKDIEIPSFKSIDLTSEELKKYVGTYECEELPFSLIFKTDGKILKGAPEGSDLKDLKPTEKDEFALEALGVILKFDLSTKSLLFSQSGESQKKCIKKE</sequence>
<feature type="domain" description="Beta-lactamase-related" evidence="2">
    <location>
        <begin position="41"/>
        <end position="327"/>
    </location>
</feature>
<dbReference type="InterPro" id="IPR001466">
    <property type="entry name" value="Beta-lactam-related"/>
</dbReference>
<dbReference type="InterPro" id="IPR012338">
    <property type="entry name" value="Beta-lactam/transpept-like"/>
</dbReference>
<gene>
    <name evidence="3" type="ORF">ABGB03_05980</name>
</gene>
<protein>
    <submittedName>
        <fullName evidence="3">Serine hydrolase domain-containing protein</fullName>
        <ecNumber evidence="3">3.1.1.103</ecNumber>
    </submittedName>
</protein>
<dbReference type="PANTHER" id="PTHR46825">
    <property type="entry name" value="D-ALANYL-D-ALANINE-CARBOXYPEPTIDASE/ENDOPEPTIDASE AMPH"/>
    <property type="match status" value="1"/>
</dbReference>
<dbReference type="Pfam" id="PF00144">
    <property type="entry name" value="Beta-lactamase"/>
    <property type="match status" value="1"/>
</dbReference>
<evidence type="ECO:0000256" key="1">
    <source>
        <dbReference type="SAM" id="SignalP"/>
    </source>
</evidence>
<dbReference type="AlphaFoldDB" id="A0AAU7BW46"/>
<dbReference type="SUPFAM" id="SSF56601">
    <property type="entry name" value="beta-lactamase/transpeptidase-like"/>
    <property type="match status" value="1"/>
</dbReference>
<dbReference type="RefSeq" id="WP_347925679.1">
    <property type="nucleotide sequence ID" value="NZ_CP157199.1"/>
</dbReference>
<feature type="chain" id="PRO_5043593667" evidence="1">
    <location>
        <begin position="18"/>
        <end position="440"/>
    </location>
</feature>
<proteinExistence type="predicted"/>
<dbReference type="EC" id="3.1.1.103" evidence="3"/>
<feature type="signal peptide" evidence="1">
    <location>
        <begin position="1"/>
        <end position="17"/>
    </location>
</feature>
<dbReference type="Gene3D" id="3.40.710.10">
    <property type="entry name" value="DD-peptidase/beta-lactamase superfamily"/>
    <property type="match status" value="1"/>
</dbReference>